<dbReference type="Pfam" id="PF01202">
    <property type="entry name" value="SKI"/>
    <property type="match status" value="1"/>
</dbReference>
<comment type="pathway">
    <text evidence="1">Carbohydrate acid metabolism.</text>
</comment>
<dbReference type="AlphaFoldDB" id="A0AA43ZFT6"/>
<evidence type="ECO:0000256" key="7">
    <source>
        <dbReference type="ARBA" id="ARBA00022840"/>
    </source>
</evidence>
<name>A0AA43ZFT6_9HYPH</name>
<dbReference type="GO" id="GO:0005737">
    <property type="term" value="C:cytoplasm"/>
    <property type="evidence" value="ECO:0007669"/>
    <property type="project" value="TreeGrafter"/>
</dbReference>
<sequence length="166" mass="18330">MGTAGTGKSEIGRRIASRLGCRFVEADEMHAPEAVAQMRNGVPLTDEQRMPWLDAVCDRALTPDDQPVIIACSALKRTYRDLLRARLGSARFISLEGTAVLILQRLQARRDHFATASLLASQLEILETPRADEDALRLDIALSPEALTDKACVWLLDEALSARYRA</sequence>
<evidence type="ECO:0000256" key="1">
    <source>
        <dbReference type="ARBA" id="ARBA00004761"/>
    </source>
</evidence>
<evidence type="ECO:0000256" key="9">
    <source>
        <dbReference type="RuleBase" id="RU363066"/>
    </source>
</evidence>
<gene>
    <name evidence="10" type="ORF">G8E10_15300</name>
</gene>
<evidence type="ECO:0000313" key="10">
    <source>
        <dbReference type="EMBL" id="NHT77082.1"/>
    </source>
</evidence>
<dbReference type="Gene3D" id="3.40.50.300">
    <property type="entry name" value="P-loop containing nucleotide triphosphate hydrolases"/>
    <property type="match status" value="1"/>
</dbReference>
<protein>
    <recommendedName>
        <fullName evidence="3 9">Gluconokinase</fullName>
        <ecNumber evidence="3 9">2.7.1.12</ecNumber>
    </recommendedName>
</protein>
<dbReference type="GO" id="GO:0005524">
    <property type="term" value="F:ATP binding"/>
    <property type="evidence" value="ECO:0007669"/>
    <property type="project" value="UniProtKB-KW"/>
</dbReference>
<dbReference type="NCBIfam" id="TIGR01313">
    <property type="entry name" value="therm_gnt_kin"/>
    <property type="match status" value="1"/>
</dbReference>
<keyword evidence="6 9" id="KW-0418">Kinase</keyword>
<keyword evidence="4 9" id="KW-0808">Transferase</keyword>
<comment type="similarity">
    <text evidence="2 9">Belongs to the gluconokinase GntK/GntV family.</text>
</comment>
<keyword evidence="7 9" id="KW-0067">ATP-binding</keyword>
<dbReference type="SUPFAM" id="SSF52540">
    <property type="entry name" value="P-loop containing nucleoside triphosphate hydrolases"/>
    <property type="match status" value="1"/>
</dbReference>
<evidence type="ECO:0000256" key="8">
    <source>
        <dbReference type="ARBA" id="ARBA00048090"/>
    </source>
</evidence>
<dbReference type="PANTHER" id="PTHR43442:SF3">
    <property type="entry name" value="GLUCONOKINASE-RELATED"/>
    <property type="match status" value="1"/>
</dbReference>
<keyword evidence="5 9" id="KW-0547">Nucleotide-binding</keyword>
<dbReference type="PANTHER" id="PTHR43442">
    <property type="entry name" value="GLUCONOKINASE-RELATED"/>
    <property type="match status" value="1"/>
</dbReference>
<evidence type="ECO:0000256" key="3">
    <source>
        <dbReference type="ARBA" id="ARBA00012054"/>
    </source>
</evidence>
<dbReference type="InterPro" id="IPR006001">
    <property type="entry name" value="Therm_gnt_kin"/>
</dbReference>
<dbReference type="Proteomes" id="UP001155840">
    <property type="component" value="Unassembled WGS sequence"/>
</dbReference>
<dbReference type="GO" id="GO:0046316">
    <property type="term" value="F:gluconokinase activity"/>
    <property type="evidence" value="ECO:0007669"/>
    <property type="project" value="UniProtKB-EC"/>
</dbReference>
<dbReference type="CDD" id="cd02021">
    <property type="entry name" value="GntK"/>
    <property type="match status" value="1"/>
</dbReference>
<keyword evidence="11" id="KW-1185">Reference proteome</keyword>
<accession>A0AA43ZFT6</accession>
<dbReference type="GO" id="GO:0005975">
    <property type="term" value="P:carbohydrate metabolic process"/>
    <property type="evidence" value="ECO:0007669"/>
    <property type="project" value="InterPro"/>
</dbReference>
<comment type="catalytic activity">
    <reaction evidence="8 9">
        <text>D-gluconate + ATP = 6-phospho-D-gluconate + ADP + H(+)</text>
        <dbReference type="Rhea" id="RHEA:19433"/>
        <dbReference type="ChEBI" id="CHEBI:15378"/>
        <dbReference type="ChEBI" id="CHEBI:18391"/>
        <dbReference type="ChEBI" id="CHEBI:30616"/>
        <dbReference type="ChEBI" id="CHEBI:58759"/>
        <dbReference type="ChEBI" id="CHEBI:456216"/>
        <dbReference type="EC" id="2.7.1.12"/>
    </reaction>
</comment>
<dbReference type="InterPro" id="IPR027417">
    <property type="entry name" value="P-loop_NTPase"/>
</dbReference>
<evidence type="ECO:0000313" key="11">
    <source>
        <dbReference type="Proteomes" id="UP001155840"/>
    </source>
</evidence>
<evidence type="ECO:0000256" key="2">
    <source>
        <dbReference type="ARBA" id="ARBA00008420"/>
    </source>
</evidence>
<organism evidence="10 11">
    <name type="scientific">Ferranicluibacter rubi</name>
    <dbReference type="NCBI Taxonomy" id="2715133"/>
    <lineage>
        <taxon>Bacteria</taxon>
        <taxon>Pseudomonadati</taxon>
        <taxon>Pseudomonadota</taxon>
        <taxon>Alphaproteobacteria</taxon>
        <taxon>Hyphomicrobiales</taxon>
        <taxon>Rhizobiaceae</taxon>
        <taxon>Ferranicluibacter</taxon>
    </lineage>
</organism>
<comment type="caution">
    <text evidence="10">The sequence shown here is derived from an EMBL/GenBank/DDBJ whole genome shotgun (WGS) entry which is preliminary data.</text>
</comment>
<dbReference type="InterPro" id="IPR031322">
    <property type="entry name" value="Shikimate/glucono_kinase"/>
</dbReference>
<proteinExistence type="inferred from homology"/>
<dbReference type="EMBL" id="JAANCM010000007">
    <property type="protein sequence ID" value="NHT77082.1"/>
    <property type="molecule type" value="Genomic_DNA"/>
</dbReference>
<evidence type="ECO:0000256" key="4">
    <source>
        <dbReference type="ARBA" id="ARBA00022679"/>
    </source>
</evidence>
<reference evidence="10" key="1">
    <citation type="submission" date="2020-03" db="EMBL/GenBank/DDBJ databases">
        <title>Ferranicluibacter endophyticum gen. nov., sp. nov., a new genus isolated from Rubus ulmifolius Schott. stem.</title>
        <authorList>
            <person name="Roca-Couso R."/>
            <person name="Flores-Felix J.D."/>
            <person name="Igual J.M."/>
            <person name="Rivas R."/>
        </authorList>
    </citation>
    <scope>NUCLEOTIDE SEQUENCE</scope>
    <source>
        <strain evidence="10">CRRU44</strain>
    </source>
</reference>
<evidence type="ECO:0000256" key="6">
    <source>
        <dbReference type="ARBA" id="ARBA00022777"/>
    </source>
</evidence>
<dbReference type="EC" id="2.7.1.12" evidence="3 9"/>
<evidence type="ECO:0000256" key="5">
    <source>
        <dbReference type="ARBA" id="ARBA00022741"/>
    </source>
</evidence>